<feature type="compositionally biased region" description="Basic residues" evidence="1">
    <location>
        <begin position="49"/>
        <end position="65"/>
    </location>
</feature>
<evidence type="ECO:0000313" key="3">
    <source>
        <dbReference type="Proteomes" id="UP000243478"/>
    </source>
</evidence>
<feature type="compositionally biased region" description="Polar residues" evidence="1">
    <location>
        <begin position="74"/>
        <end position="86"/>
    </location>
</feature>
<name>A0A0F5ZMP6_STEMA</name>
<evidence type="ECO:0000313" key="2">
    <source>
        <dbReference type="EMBL" id="KKD56973.1"/>
    </source>
</evidence>
<evidence type="ECO:0000256" key="1">
    <source>
        <dbReference type="SAM" id="MobiDB-lite"/>
    </source>
</evidence>
<sequence>MVQRGGRQEAAQAGLRCQDVGDAYVADIASWLVSAAGMGHRRGAEDRRMRARAAKKTPPYRHRGRYGTGVHGDTPSTAVTCTDTQS</sequence>
<protein>
    <submittedName>
        <fullName evidence="2">Uncharacterized protein</fullName>
    </submittedName>
</protein>
<reference evidence="2 3" key="1">
    <citation type="submission" date="2015-03" db="EMBL/GenBank/DDBJ databases">
        <title>Draft genome of Stenotrophomonas maltophila isolated from urine specimen.</title>
        <authorList>
            <person name="Murugan N."/>
            <person name="Malathi J."/>
            <person name="Umashankar V."/>
            <person name="Madhavan H."/>
        </authorList>
    </citation>
    <scope>NUCLEOTIDE SEQUENCE [LARGE SCALE GENOMIC DNA]</scope>
    <source>
        <strain evidence="2 3">JMNMN1</strain>
    </source>
</reference>
<gene>
    <name evidence="2" type="ORF">VM57_16370</name>
</gene>
<comment type="caution">
    <text evidence="2">The sequence shown here is derived from an EMBL/GenBank/DDBJ whole genome shotgun (WGS) entry which is preliminary data.</text>
</comment>
<organism evidence="2 3">
    <name type="scientific">Stenotrophomonas maltophilia</name>
    <name type="common">Pseudomonas maltophilia</name>
    <name type="synonym">Xanthomonas maltophilia</name>
    <dbReference type="NCBI Taxonomy" id="40324"/>
    <lineage>
        <taxon>Bacteria</taxon>
        <taxon>Pseudomonadati</taxon>
        <taxon>Pseudomonadota</taxon>
        <taxon>Gammaproteobacteria</taxon>
        <taxon>Lysobacterales</taxon>
        <taxon>Lysobacteraceae</taxon>
        <taxon>Stenotrophomonas</taxon>
        <taxon>Stenotrophomonas maltophilia group</taxon>
    </lineage>
</organism>
<dbReference type="EMBL" id="JZRZ01000025">
    <property type="protein sequence ID" value="KKD56973.1"/>
    <property type="molecule type" value="Genomic_DNA"/>
</dbReference>
<proteinExistence type="predicted"/>
<accession>A0A0F5ZMP6</accession>
<dbReference type="AlphaFoldDB" id="A0A0F5ZMP6"/>
<dbReference type="Proteomes" id="UP000243478">
    <property type="component" value="Unassembled WGS sequence"/>
</dbReference>
<feature type="region of interest" description="Disordered" evidence="1">
    <location>
        <begin position="38"/>
        <end position="86"/>
    </location>
</feature>